<dbReference type="SUPFAM" id="SSF48452">
    <property type="entry name" value="TPR-like"/>
    <property type="match status" value="1"/>
</dbReference>
<dbReference type="Gene3D" id="1.25.40.10">
    <property type="entry name" value="Tetratricopeptide repeat domain"/>
    <property type="match status" value="1"/>
</dbReference>
<dbReference type="RefSeq" id="WP_344758904.1">
    <property type="nucleotide sequence ID" value="NZ_BAAAZU010000004.1"/>
</dbReference>
<proteinExistence type="predicted"/>
<gene>
    <name evidence="3" type="primary">pilW</name>
    <name evidence="3" type="ORF">GCM10022229_10490</name>
</gene>
<dbReference type="PROSITE" id="PS51257">
    <property type="entry name" value="PROKAR_LIPOPROTEIN"/>
    <property type="match status" value="1"/>
</dbReference>
<comment type="caution">
    <text evidence="3">The sequence shown here is derived from an EMBL/GenBank/DDBJ whole genome shotgun (WGS) entry which is preliminary data.</text>
</comment>
<reference evidence="4" key="1">
    <citation type="journal article" date="2019" name="Int. J. Syst. Evol. Microbiol.">
        <title>The Global Catalogue of Microorganisms (GCM) 10K type strain sequencing project: providing services to taxonomists for standard genome sequencing and annotation.</title>
        <authorList>
            <consortium name="The Broad Institute Genomics Platform"/>
            <consortium name="The Broad Institute Genome Sequencing Center for Infectious Disease"/>
            <person name="Wu L."/>
            <person name="Ma J."/>
        </authorList>
    </citation>
    <scope>NUCLEOTIDE SEQUENCE [LARGE SCALE GENOMIC DNA]</scope>
    <source>
        <strain evidence="4">JCM 16916</strain>
    </source>
</reference>
<keyword evidence="2" id="KW-0802">TPR repeat</keyword>
<dbReference type="InterPro" id="IPR052346">
    <property type="entry name" value="O-mannosyl-transferase_TMTC"/>
</dbReference>
<protein>
    <submittedName>
        <fullName evidence="3">Type IV pilus biogenesis/stability protein PilW</fullName>
    </submittedName>
</protein>
<dbReference type="PANTHER" id="PTHR44227:SF3">
    <property type="entry name" value="PROTEIN O-MANNOSYL-TRANSFERASE TMTC4"/>
    <property type="match status" value="1"/>
</dbReference>
<keyword evidence="4" id="KW-1185">Reference proteome</keyword>
<evidence type="ECO:0000256" key="2">
    <source>
        <dbReference type="ARBA" id="ARBA00022803"/>
    </source>
</evidence>
<evidence type="ECO:0000313" key="3">
    <source>
        <dbReference type="EMBL" id="GAA3918799.1"/>
    </source>
</evidence>
<dbReference type="PANTHER" id="PTHR44227">
    <property type="match status" value="1"/>
</dbReference>
<accession>A0ABP7MAB2</accession>
<sequence length="272" mass="29184">MRPSSAIACGLALALLAGGCSRLTFIKPSMGSGDYERTAPTYELRDSPEVKQRANVRGHLALATNALQKGLLDEAEKEARAALKIDGKSADANTLLAVVEDQRGNREQAGGYYARAAELAPEQGTALNNYGAWLCGNGRAAESLPWFDKALADPMYRQRASALANSGSCALKAGQTARVEDRLRQALALDPVDATALEAMAEYQYRSGRYMDARAFSERRLGAAPATRSVLLLASQIEDKLGDRAAAARYVQRLRTEFPQTGTVQSGESSQP</sequence>
<keyword evidence="1" id="KW-0677">Repeat</keyword>
<dbReference type="InterPro" id="IPR019734">
    <property type="entry name" value="TPR_rpt"/>
</dbReference>
<dbReference type="Proteomes" id="UP001501727">
    <property type="component" value="Unassembled WGS sequence"/>
</dbReference>
<dbReference type="NCBIfam" id="TIGR02521">
    <property type="entry name" value="type_IV_pilW"/>
    <property type="match status" value="1"/>
</dbReference>
<dbReference type="InterPro" id="IPR013360">
    <property type="entry name" value="Pilus_4_PilW"/>
</dbReference>
<evidence type="ECO:0000313" key="4">
    <source>
        <dbReference type="Proteomes" id="UP001501727"/>
    </source>
</evidence>
<dbReference type="SMART" id="SM00028">
    <property type="entry name" value="TPR"/>
    <property type="match status" value="3"/>
</dbReference>
<dbReference type="EMBL" id="BAAAZU010000004">
    <property type="protein sequence ID" value="GAA3918799.1"/>
    <property type="molecule type" value="Genomic_DNA"/>
</dbReference>
<dbReference type="InterPro" id="IPR011990">
    <property type="entry name" value="TPR-like_helical_dom_sf"/>
</dbReference>
<name>A0ABP7MAB2_9GAMM</name>
<organism evidence="3 4">
    <name type="scientific">Luteimonas lutimaris</name>
    <dbReference type="NCBI Taxonomy" id="698645"/>
    <lineage>
        <taxon>Bacteria</taxon>
        <taxon>Pseudomonadati</taxon>
        <taxon>Pseudomonadota</taxon>
        <taxon>Gammaproteobacteria</taxon>
        <taxon>Lysobacterales</taxon>
        <taxon>Lysobacteraceae</taxon>
        <taxon>Luteimonas</taxon>
    </lineage>
</organism>
<evidence type="ECO:0000256" key="1">
    <source>
        <dbReference type="ARBA" id="ARBA00022737"/>
    </source>
</evidence>